<keyword evidence="15" id="KW-1185">Reference proteome</keyword>
<dbReference type="PANTHER" id="PTHR13018:SF104">
    <property type="entry name" value="ERD (EARLY-RESPONSIVE TO DEHYDRATION STRESS) FAMILY PROTEIN"/>
    <property type="match status" value="1"/>
</dbReference>
<feature type="domain" description="CSC1/OSCA1-like cytosolic" evidence="13">
    <location>
        <begin position="189"/>
        <end position="342"/>
    </location>
</feature>
<evidence type="ECO:0000256" key="6">
    <source>
        <dbReference type="ARBA" id="ARBA00022989"/>
    </source>
</evidence>
<comment type="subcellular location">
    <subcellularLocation>
        <location evidence="1">Membrane</location>
        <topology evidence="1">Multi-pass membrane protein</topology>
    </subcellularLocation>
</comment>
<keyword evidence="4 10" id="KW-0812">Transmembrane</keyword>
<feature type="transmembrane region" description="Helical" evidence="10">
    <location>
        <begin position="352"/>
        <end position="375"/>
    </location>
</feature>
<dbReference type="EMBL" id="JANJYI010000009">
    <property type="protein sequence ID" value="KAK2636143.1"/>
    <property type="molecule type" value="Genomic_DNA"/>
</dbReference>
<evidence type="ECO:0000313" key="14">
    <source>
        <dbReference type="EMBL" id="KAK2636143.1"/>
    </source>
</evidence>
<feature type="transmembrane region" description="Helical" evidence="10">
    <location>
        <begin position="448"/>
        <end position="471"/>
    </location>
</feature>
<proteinExistence type="inferred from homology"/>
<dbReference type="Pfam" id="PF02714">
    <property type="entry name" value="RSN1_7TM"/>
    <property type="match status" value="1"/>
</dbReference>
<reference evidence="14" key="1">
    <citation type="journal article" date="2023" name="Plant J.">
        <title>Genome sequences and population genomics provide insights into the demographic history, inbreeding, and mutation load of two 'living fossil' tree species of Dipteronia.</title>
        <authorList>
            <person name="Feng Y."/>
            <person name="Comes H.P."/>
            <person name="Chen J."/>
            <person name="Zhu S."/>
            <person name="Lu R."/>
            <person name="Zhang X."/>
            <person name="Li P."/>
            <person name="Qiu J."/>
            <person name="Olsen K.M."/>
            <person name="Qiu Y."/>
        </authorList>
    </citation>
    <scope>NUCLEOTIDE SEQUENCE</scope>
    <source>
        <strain evidence="14">KIB01</strain>
    </source>
</reference>
<feature type="domain" description="CSC1/OSCA1-like 7TM region" evidence="11">
    <location>
        <begin position="355"/>
        <end position="619"/>
    </location>
</feature>
<dbReference type="Pfam" id="PF13967">
    <property type="entry name" value="RSN1_TM"/>
    <property type="match status" value="1"/>
</dbReference>
<protein>
    <recommendedName>
        <fullName evidence="16">CSC1-like protein</fullName>
    </recommendedName>
</protein>
<evidence type="ECO:0000256" key="4">
    <source>
        <dbReference type="ARBA" id="ARBA00022692"/>
    </source>
</evidence>
<feature type="transmembrane region" description="Helical" evidence="10">
    <location>
        <begin position="387"/>
        <end position="409"/>
    </location>
</feature>
<evidence type="ECO:0000256" key="5">
    <source>
        <dbReference type="ARBA" id="ARBA00022837"/>
    </source>
</evidence>
<comment type="similarity">
    <text evidence="2">Belongs to the CSC1 (TC 1.A.17) family.</text>
</comment>
<evidence type="ECO:0000256" key="10">
    <source>
        <dbReference type="SAM" id="Phobius"/>
    </source>
</evidence>
<sequence>MLVSALLTSLAINSGLCVLFFVLYSILRKQPSNYEVYIPRLLAEGSSKRRSRFNLERLIPSPGWVRRAWKLTEEELLSSSGLDAVVFMRIITFSLKVFSLAGIIGIFIILPVNCSGTALSTIDFTDFSNNSLDVFSISNIESGSQRLWIHLCAVYIVTGFVCYLLYYEYNYISSKRTAYFYSSKPQPHQFTILVRGIPVSAGSTVSESVENFYREYYPSTYLSHIVIRRTNKLRSLINDGRKLYRRLLHLQSDPNQEKYKRLRLFGSKVDLVDHYGKKLEDIEENLRLQRSEVTLAGDEIRAAFVSFNSRYGAAIAFHMQQSTNPTNWIAEQAPEPDDVFWPFFSTSFIKKWIYKLVVVVACILLTILFLIPVVLVQGLTNLSQLEIWFPILKGILTITFVSQVITGYLPSLILQLFLKIAPPVMEFLSSIQGYVSHSEIEKSACNKVLWFSIWNIFFATVFSGSVLYQINIFLDPKNIPGKLAVAVPAQASFFIAYVVTSGWTSTSSELFQIIPLICSLIKRPFSKSTDDFQVPYMQYHREIPRILLFALLGITYFFLAPLILPFLLVYLCLAYIIYRNQFINVYEAKFETAGKFWPIVHNSMIFSLVLMQVIALGIFALKKVSLASTLTAPLIVLTLLFNEYCRKRFLPNFFAYSAEALIKKDRGDQGDATMGEFFEMLTTAYQDPAMLPVRYSENADNLNEPLISSSEIRG</sequence>
<keyword evidence="9" id="KW-0407">Ion channel</keyword>
<feature type="transmembrane region" description="Helical" evidence="10">
    <location>
        <begin position="626"/>
        <end position="645"/>
    </location>
</feature>
<dbReference type="InterPro" id="IPR003864">
    <property type="entry name" value="CSC1/OSCA1-like_7TM"/>
</dbReference>
<keyword evidence="7" id="KW-0406">Ion transport</keyword>
<keyword evidence="3" id="KW-0813">Transport</keyword>
<feature type="domain" description="CSC1/OSCA1-like N-terminal transmembrane" evidence="12">
    <location>
        <begin position="5"/>
        <end position="168"/>
    </location>
</feature>
<name>A0AAD9TIC0_9ROSI</name>
<keyword evidence="5" id="KW-0106">Calcium</keyword>
<evidence type="ECO:0000256" key="3">
    <source>
        <dbReference type="ARBA" id="ARBA00022448"/>
    </source>
</evidence>
<dbReference type="PANTHER" id="PTHR13018">
    <property type="entry name" value="PROBABLE MEMBRANE PROTEIN DUF221-RELATED"/>
    <property type="match status" value="1"/>
</dbReference>
<dbReference type="GO" id="GO:0005227">
    <property type="term" value="F:calcium-activated cation channel activity"/>
    <property type="evidence" value="ECO:0007669"/>
    <property type="project" value="InterPro"/>
</dbReference>
<organism evidence="14 15">
    <name type="scientific">Dipteronia dyeriana</name>
    <dbReference type="NCBI Taxonomy" id="168575"/>
    <lineage>
        <taxon>Eukaryota</taxon>
        <taxon>Viridiplantae</taxon>
        <taxon>Streptophyta</taxon>
        <taxon>Embryophyta</taxon>
        <taxon>Tracheophyta</taxon>
        <taxon>Spermatophyta</taxon>
        <taxon>Magnoliopsida</taxon>
        <taxon>eudicotyledons</taxon>
        <taxon>Gunneridae</taxon>
        <taxon>Pentapetalae</taxon>
        <taxon>rosids</taxon>
        <taxon>malvids</taxon>
        <taxon>Sapindales</taxon>
        <taxon>Sapindaceae</taxon>
        <taxon>Hippocastanoideae</taxon>
        <taxon>Acereae</taxon>
        <taxon>Dipteronia</taxon>
    </lineage>
</organism>
<feature type="transmembrane region" description="Helical" evidence="10">
    <location>
        <begin position="483"/>
        <end position="503"/>
    </location>
</feature>
<feature type="transmembrane region" description="Helical" evidence="10">
    <location>
        <begin position="147"/>
        <end position="166"/>
    </location>
</feature>
<evidence type="ECO:0000259" key="13">
    <source>
        <dbReference type="Pfam" id="PF14703"/>
    </source>
</evidence>
<keyword evidence="8 10" id="KW-0472">Membrane</keyword>
<evidence type="ECO:0000256" key="7">
    <source>
        <dbReference type="ARBA" id="ARBA00023065"/>
    </source>
</evidence>
<accession>A0AAD9TIC0</accession>
<dbReference type="Pfam" id="PF14703">
    <property type="entry name" value="PHM7_cyt"/>
    <property type="match status" value="1"/>
</dbReference>
<dbReference type="Proteomes" id="UP001280121">
    <property type="component" value="Unassembled WGS sequence"/>
</dbReference>
<evidence type="ECO:0000256" key="1">
    <source>
        <dbReference type="ARBA" id="ARBA00004141"/>
    </source>
</evidence>
<evidence type="ECO:0000256" key="8">
    <source>
        <dbReference type="ARBA" id="ARBA00023136"/>
    </source>
</evidence>
<dbReference type="AlphaFoldDB" id="A0AAD9TIC0"/>
<evidence type="ECO:0000259" key="12">
    <source>
        <dbReference type="Pfam" id="PF13967"/>
    </source>
</evidence>
<comment type="caution">
    <text evidence="14">The sequence shown here is derived from an EMBL/GenBank/DDBJ whole genome shotgun (WGS) entry which is preliminary data.</text>
</comment>
<gene>
    <name evidence="14" type="ORF">Ddye_030935</name>
</gene>
<feature type="transmembrane region" description="Helical" evidence="10">
    <location>
        <begin position="599"/>
        <end position="620"/>
    </location>
</feature>
<dbReference type="InterPro" id="IPR045122">
    <property type="entry name" value="Csc1-like"/>
</dbReference>
<feature type="transmembrane region" description="Helical" evidence="10">
    <location>
        <begin position="546"/>
        <end position="578"/>
    </location>
</feature>
<evidence type="ECO:0000259" key="11">
    <source>
        <dbReference type="Pfam" id="PF02714"/>
    </source>
</evidence>
<keyword evidence="6 10" id="KW-1133">Transmembrane helix</keyword>
<evidence type="ECO:0000256" key="2">
    <source>
        <dbReference type="ARBA" id="ARBA00007779"/>
    </source>
</evidence>
<dbReference type="InterPro" id="IPR032880">
    <property type="entry name" value="CSC1/OSCA1-like_N"/>
</dbReference>
<feature type="transmembrane region" description="Helical" evidence="10">
    <location>
        <begin position="97"/>
        <end position="122"/>
    </location>
</feature>
<evidence type="ECO:0008006" key="16">
    <source>
        <dbReference type="Google" id="ProtNLM"/>
    </source>
</evidence>
<feature type="transmembrane region" description="Helical" evidence="10">
    <location>
        <begin position="6"/>
        <end position="27"/>
    </location>
</feature>
<evidence type="ECO:0000256" key="9">
    <source>
        <dbReference type="ARBA" id="ARBA00023303"/>
    </source>
</evidence>
<evidence type="ECO:0000313" key="15">
    <source>
        <dbReference type="Proteomes" id="UP001280121"/>
    </source>
</evidence>
<dbReference type="GO" id="GO:0005886">
    <property type="term" value="C:plasma membrane"/>
    <property type="evidence" value="ECO:0007669"/>
    <property type="project" value="TreeGrafter"/>
</dbReference>
<dbReference type="InterPro" id="IPR027815">
    <property type="entry name" value="CSC1/OSCA1-like_cyt"/>
</dbReference>